<dbReference type="PROSITE" id="PS50110">
    <property type="entry name" value="RESPONSE_REGULATORY"/>
    <property type="match status" value="1"/>
</dbReference>
<evidence type="ECO:0000256" key="6">
    <source>
        <dbReference type="PROSITE-ProRule" id="PRU00169"/>
    </source>
</evidence>
<feature type="modified residue" description="4-aspartylphosphate" evidence="6">
    <location>
        <position position="56"/>
    </location>
</feature>
<dbReference type="PANTHER" id="PTHR48111">
    <property type="entry name" value="REGULATOR OF RPOS"/>
    <property type="match status" value="1"/>
</dbReference>
<dbReference type="GO" id="GO:0032993">
    <property type="term" value="C:protein-DNA complex"/>
    <property type="evidence" value="ECO:0007669"/>
    <property type="project" value="TreeGrafter"/>
</dbReference>
<dbReference type="PROSITE" id="PS51755">
    <property type="entry name" value="OMPR_PHOB"/>
    <property type="match status" value="1"/>
</dbReference>
<evidence type="ECO:0000256" key="5">
    <source>
        <dbReference type="ARBA" id="ARBA00023163"/>
    </source>
</evidence>
<dbReference type="GO" id="GO:0000156">
    <property type="term" value="F:phosphorelay response regulator activity"/>
    <property type="evidence" value="ECO:0007669"/>
    <property type="project" value="TreeGrafter"/>
</dbReference>
<sequence length="240" mass="28008">METENKKILLVEDDQNFGAILKDYLTLNDFDVTLAKNGMEGFEKFKKDTFDLCILDVMMPYKDGYTLAKEIREKNKDVPIIFLTAKSMKEDVLKGYKVGADDYLNKPFDSEVLLMKIKAIIQRKAADVKNDHVKFEFQIGNFHLNSKLRFLTFKNDEPIKLSPKENELLKMLAVYENDLMPRELALTKIWRDDNYFTSRSMDVYIAKLRKYLKLDEEVEILNIHGEGFRLVVKNKPAATE</sequence>
<feature type="domain" description="OmpR/PhoB-type" evidence="9">
    <location>
        <begin position="134"/>
        <end position="232"/>
    </location>
</feature>
<dbReference type="InterPro" id="IPR016032">
    <property type="entry name" value="Sig_transdc_resp-reg_C-effctor"/>
</dbReference>
<dbReference type="Gene3D" id="1.10.10.10">
    <property type="entry name" value="Winged helix-like DNA-binding domain superfamily/Winged helix DNA-binding domain"/>
    <property type="match status" value="1"/>
</dbReference>
<dbReference type="InterPro" id="IPR001867">
    <property type="entry name" value="OmpR/PhoB-type_DNA-bd"/>
</dbReference>
<dbReference type="RefSeq" id="WP_091393928.1">
    <property type="nucleotide sequence ID" value="NZ_BKAI01000003.1"/>
</dbReference>
<dbReference type="Pfam" id="PF00486">
    <property type="entry name" value="Trans_reg_C"/>
    <property type="match status" value="1"/>
</dbReference>
<gene>
    <name evidence="10" type="ORF">SAMN04487935_1757</name>
</gene>
<dbReference type="CDD" id="cd17574">
    <property type="entry name" value="REC_OmpR"/>
    <property type="match status" value="1"/>
</dbReference>
<keyword evidence="3" id="KW-0805">Transcription regulation</keyword>
<keyword evidence="1 6" id="KW-0597">Phosphoprotein</keyword>
<dbReference type="SUPFAM" id="SSF46894">
    <property type="entry name" value="C-terminal effector domain of the bipartite response regulators"/>
    <property type="match status" value="1"/>
</dbReference>
<evidence type="ECO:0000256" key="3">
    <source>
        <dbReference type="ARBA" id="ARBA00023015"/>
    </source>
</evidence>
<accession>A0A1G8WCT7</accession>
<feature type="domain" description="Response regulatory" evidence="8">
    <location>
        <begin position="7"/>
        <end position="121"/>
    </location>
</feature>
<name>A0A1G8WCT7_9FLAO</name>
<dbReference type="InterPro" id="IPR036388">
    <property type="entry name" value="WH-like_DNA-bd_sf"/>
</dbReference>
<evidence type="ECO:0000313" key="11">
    <source>
        <dbReference type="Proteomes" id="UP000199580"/>
    </source>
</evidence>
<dbReference type="SMART" id="SM00862">
    <property type="entry name" value="Trans_reg_C"/>
    <property type="match status" value="1"/>
</dbReference>
<dbReference type="Proteomes" id="UP000199580">
    <property type="component" value="Unassembled WGS sequence"/>
</dbReference>
<evidence type="ECO:0000313" key="10">
    <source>
        <dbReference type="EMBL" id="SDJ76054.1"/>
    </source>
</evidence>
<dbReference type="FunFam" id="3.40.50.2300:FF:000001">
    <property type="entry name" value="DNA-binding response regulator PhoB"/>
    <property type="match status" value="1"/>
</dbReference>
<dbReference type="STRING" id="1128970.SAMN04487935_1757"/>
<dbReference type="OrthoDB" id="9790442at2"/>
<dbReference type="PANTHER" id="PTHR48111:SF40">
    <property type="entry name" value="PHOSPHATE REGULON TRANSCRIPTIONAL REGULATORY PROTEIN PHOB"/>
    <property type="match status" value="1"/>
</dbReference>
<dbReference type="EMBL" id="FNEZ01000002">
    <property type="protein sequence ID" value="SDJ76054.1"/>
    <property type="molecule type" value="Genomic_DNA"/>
</dbReference>
<dbReference type="InterPro" id="IPR001789">
    <property type="entry name" value="Sig_transdc_resp-reg_receiver"/>
</dbReference>
<dbReference type="SUPFAM" id="SSF52172">
    <property type="entry name" value="CheY-like"/>
    <property type="match status" value="1"/>
</dbReference>
<keyword evidence="2" id="KW-0902">Two-component regulatory system</keyword>
<evidence type="ECO:0000256" key="4">
    <source>
        <dbReference type="ARBA" id="ARBA00023125"/>
    </source>
</evidence>
<keyword evidence="5" id="KW-0804">Transcription</keyword>
<evidence type="ECO:0000259" key="8">
    <source>
        <dbReference type="PROSITE" id="PS50110"/>
    </source>
</evidence>
<keyword evidence="11" id="KW-1185">Reference proteome</keyword>
<dbReference type="InterPro" id="IPR039420">
    <property type="entry name" value="WalR-like"/>
</dbReference>
<dbReference type="InterPro" id="IPR011006">
    <property type="entry name" value="CheY-like_superfamily"/>
</dbReference>
<proteinExistence type="predicted"/>
<dbReference type="Gene3D" id="3.40.50.2300">
    <property type="match status" value="1"/>
</dbReference>
<evidence type="ECO:0000256" key="2">
    <source>
        <dbReference type="ARBA" id="ARBA00023012"/>
    </source>
</evidence>
<reference evidence="10 11" key="1">
    <citation type="submission" date="2016-10" db="EMBL/GenBank/DDBJ databases">
        <authorList>
            <person name="de Groot N.N."/>
        </authorList>
    </citation>
    <scope>NUCLEOTIDE SEQUENCE [LARGE SCALE GENOMIC DNA]</scope>
    <source>
        <strain evidence="10 11">CGMCC 1.10076</strain>
    </source>
</reference>
<dbReference type="GO" id="GO:0006355">
    <property type="term" value="P:regulation of DNA-templated transcription"/>
    <property type="evidence" value="ECO:0007669"/>
    <property type="project" value="InterPro"/>
</dbReference>
<evidence type="ECO:0000256" key="1">
    <source>
        <dbReference type="ARBA" id="ARBA00022553"/>
    </source>
</evidence>
<evidence type="ECO:0000259" key="9">
    <source>
        <dbReference type="PROSITE" id="PS51755"/>
    </source>
</evidence>
<dbReference type="AlphaFoldDB" id="A0A1G8WCT7"/>
<evidence type="ECO:0000256" key="7">
    <source>
        <dbReference type="PROSITE-ProRule" id="PRU01091"/>
    </source>
</evidence>
<dbReference type="GO" id="GO:0000976">
    <property type="term" value="F:transcription cis-regulatory region binding"/>
    <property type="evidence" value="ECO:0007669"/>
    <property type="project" value="TreeGrafter"/>
</dbReference>
<dbReference type="SMART" id="SM00448">
    <property type="entry name" value="REC"/>
    <property type="match status" value="1"/>
</dbReference>
<dbReference type="Pfam" id="PF00072">
    <property type="entry name" value="Response_reg"/>
    <property type="match status" value="1"/>
</dbReference>
<feature type="DNA-binding region" description="OmpR/PhoB-type" evidence="7">
    <location>
        <begin position="134"/>
        <end position="232"/>
    </location>
</feature>
<keyword evidence="4 7" id="KW-0238">DNA-binding</keyword>
<organism evidence="10 11">
    <name type="scientific">Flavobacterium noncentrifugens</name>
    <dbReference type="NCBI Taxonomy" id="1128970"/>
    <lineage>
        <taxon>Bacteria</taxon>
        <taxon>Pseudomonadati</taxon>
        <taxon>Bacteroidota</taxon>
        <taxon>Flavobacteriia</taxon>
        <taxon>Flavobacteriales</taxon>
        <taxon>Flavobacteriaceae</taxon>
        <taxon>Flavobacterium</taxon>
    </lineage>
</organism>
<protein>
    <submittedName>
        <fullName evidence="10">DNA-binding response regulator, OmpR family, contains REC and winged-helix (WHTH) domain</fullName>
    </submittedName>
</protein>
<dbReference type="CDD" id="cd00383">
    <property type="entry name" value="trans_reg_C"/>
    <property type="match status" value="1"/>
</dbReference>